<dbReference type="InterPro" id="IPR025287">
    <property type="entry name" value="WAK_GUB"/>
</dbReference>
<evidence type="ECO:0000313" key="10">
    <source>
        <dbReference type="EMBL" id="KAF2301571.1"/>
    </source>
</evidence>
<keyword evidence="11" id="KW-1185">Reference proteome</keyword>
<evidence type="ECO:0000259" key="8">
    <source>
        <dbReference type="Pfam" id="PF08488"/>
    </source>
</evidence>
<gene>
    <name evidence="10" type="ORF">GH714_026555</name>
</gene>
<feature type="signal peptide" evidence="7">
    <location>
        <begin position="1"/>
        <end position="24"/>
    </location>
</feature>
<feature type="domain" description="Wall-associated receptor kinase galacturonan-binding" evidence="9">
    <location>
        <begin position="33"/>
        <end position="91"/>
    </location>
</feature>
<protein>
    <recommendedName>
        <fullName evidence="12">Wall-associated receptor kinase galacturonan-binding domain-containing protein</fullName>
    </recommendedName>
</protein>
<dbReference type="AlphaFoldDB" id="A0A6A6LJE6"/>
<keyword evidence="3" id="KW-0808">Transferase</keyword>
<evidence type="ECO:0000256" key="1">
    <source>
        <dbReference type="ARBA" id="ARBA00004479"/>
    </source>
</evidence>
<reference evidence="10 11" key="1">
    <citation type="journal article" date="2020" name="Mol. Plant">
        <title>The Chromosome-Based Rubber Tree Genome Provides New Insights into Spurge Genome Evolution and Rubber Biosynthesis.</title>
        <authorList>
            <person name="Liu J."/>
            <person name="Shi C."/>
            <person name="Shi C.C."/>
            <person name="Li W."/>
            <person name="Zhang Q.J."/>
            <person name="Zhang Y."/>
            <person name="Li K."/>
            <person name="Lu H.F."/>
            <person name="Shi C."/>
            <person name="Zhu S.T."/>
            <person name="Xiao Z.Y."/>
            <person name="Nan H."/>
            <person name="Yue Y."/>
            <person name="Zhu X.G."/>
            <person name="Wu Y."/>
            <person name="Hong X.N."/>
            <person name="Fan G.Y."/>
            <person name="Tong Y."/>
            <person name="Zhang D."/>
            <person name="Mao C.L."/>
            <person name="Liu Y.L."/>
            <person name="Hao S.J."/>
            <person name="Liu W.Q."/>
            <person name="Lv M.Q."/>
            <person name="Zhang H.B."/>
            <person name="Liu Y."/>
            <person name="Hu-Tang G.R."/>
            <person name="Wang J.P."/>
            <person name="Wang J.H."/>
            <person name="Sun Y.H."/>
            <person name="Ni S.B."/>
            <person name="Chen W.B."/>
            <person name="Zhang X.C."/>
            <person name="Jiao Y.N."/>
            <person name="Eichler E.E."/>
            <person name="Li G.H."/>
            <person name="Liu X."/>
            <person name="Gao L.Z."/>
        </authorList>
    </citation>
    <scope>NUCLEOTIDE SEQUENCE [LARGE SCALE GENOMIC DNA]</scope>
    <source>
        <strain evidence="11">cv. GT1</strain>
        <tissue evidence="10">Leaf</tissue>
    </source>
</reference>
<keyword evidence="4 7" id="KW-0732">Signal</keyword>
<keyword evidence="2" id="KW-0418">Kinase</keyword>
<feature type="domain" description="Wall-associated receptor kinase" evidence="8">
    <location>
        <begin position="180"/>
        <end position="223"/>
    </location>
</feature>
<keyword evidence="6" id="KW-0325">Glycoprotein</keyword>
<evidence type="ECO:0000256" key="4">
    <source>
        <dbReference type="ARBA" id="ARBA00022729"/>
    </source>
</evidence>
<keyword evidence="5" id="KW-1015">Disulfide bond</keyword>
<sequence length="305" mass="34308">MSVKLVCEASFSFALLLTIQLAIAKLPIAKPNCTDRCGNINIPYPFGMGKKECYLNEWFEIECNKSVNGHPRALLSRIKMEVFNIDASGRVTVKSPIISSNCSGRETDLPFNLTGSPFFISDYNVFIAVGCNTRALMTDSPLQRFGCESTCLSQKDVDWRKILPNLIEEDSRSNYWVTDYYCKGTDCCQMSIPSSLQVFNPSLQAIDVNQSTDGCKLAFLAGSLWHSWIEKDPKVNFPMVLEWMVNLNRTESLWNGDYSETIDCHTFINEALFRCIATMGTRVILTFDAQILMSAKIKSIVVAME</sequence>
<comment type="subcellular location">
    <subcellularLocation>
        <location evidence="1">Membrane</location>
        <topology evidence="1">Single-pass type I membrane protein</topology>
    </subcellularLocation>
</comment>
<evidence type="ECO:0000256" key="3">
    <source>
        <dbReference type="ARBA" id="ARBA00022679"/>
    </source>
</evidence>
<dbReference type="PANTHER" id="PTHR33491">
    <property type="entry name" value="OSJNBA0016N04.9 PROTEIN"/>
    <property type="match status" value="1"/>
</dbReference>
<comment type="caution">
    <text evidence="10">The sequence shown here is derived from an EMBL/GenBank/DDBJ whole genome shotgun (WGS) entry which is preliminary data.</text>
</comment>
<dbReference type="GO" id="GO:0016020">
    <property type="term" value="C:membrane"/>
    <property type="evidence" value="ECO:0007669"/>
    <property type="project" value="UniProtKB-SubCell"/>
</dbReference>
<evidence type="ECO:0008006" key="12">
    <source>
        <dbReference type="Google" id="ProtNLM"/>
    </source>
</evidence>
<feature type="chain" id="PRO_5025447813" description="Wall-associated receptor kinase galacturonan-binding domain-containing protein" evidence="7">
    <location>
        <begin position="25"/>
        <end position="305"/>
    </location>
</feature>
<dbReference type="Proteomes" id="UP000467840">
    <property type="component" value="Chromosome 4"/>
</dbReference>
<accession>A0A6A6LJE6</accession>
<evidence type="ECO:0000256" key="2">
    <source>
        <dbReference type="ARBA" id="ARBA00022527"/>
    </source>
</evidence>
<dbReference type="EMBL" id="JAAGAX010000010">
    <property type="protein sequence ID" value="KAF2301571.1"/>
    <property type="molecule type" value="Genomic_DNA"/>
</dbReference>
<evidence type="ECO:0000256" key="6">
    <source>
        <dbReference type="ARBA" id="ARBA00023180"/>
    </source>
</evidence>
<dbReference type="InterPro" id="IPR013695">
    <property type="entry name" value="WAK"/>
</dbReference>
<evidence type="ECO:0000313" key="11">
    <source>
        <dbReference type="Proteomes" id="UP000467840"/>
    </source>
</evidence>
<evidence type="ECO:0000256" key="7">
    <source>
        <dbReference type="SAM" id="SignalP"/>
    </source>
</evidence>
<dbReference type="GO" id="GO:0030247">
    <property type="term" value="F:polysaccharide binding"/>
    <property type="evidence" value="ECO:0007669"/>
    <property type="project" value="InterPro"/>
</dbReference>
<dbReference type="Pfam" id="PF13947">
    <property type="entry name" value="GUB_WAK_bind"/>
    <property type="match status" value="1"/>
</dbReference>
<organism evidence="10 11">
    <name type="scientific">Hevea brasiliensis</name>
    <name type="common">Para rubber tree</name>
    <name type="synonym">Siphonia brasiliensis</name>
    <dbReference type="NCBI Taxonomy" id="3981"/>
    <lineage>
        <taxon>Eukaryota</taxon>
        <taxon>Viridiplantae</taxon>
        <taxon>Streptophyta</taxon>
        <taxon>Embryophyta</taxon>
        <taxon>Tracheophyta</taxon>
        <taxon>Spermatophyta</taxon>
        <taxon>Magnoliopsida</taxon>
        <taxon>eudicotyledons</taxon>
        <taxon>Gunneridae</taxon>
        <taxon>Pentapetalae</taxon>
        <taxon>rosids</taxon>
        <taxon>fabids</taxon>
        <taxon>Malpighiales</taxon>
        <taxon>Euphorbiaceae</taxon>
        <taxon>Crotonoideae</taxon>
        <taxon>Micrandreae</taxon>
        <taxon>Hevea</taxon>
    </lineage>
</organism>
<evidence type="ECO:0000259" key="9">
    <source>
        <dbReference type="Pfam" id="PF13947"/>
    </source>
</evidence>
<evidence type="ECO:0000256" key="5">
    <source>
        <dbReference type="ARBA" id="ARBA00023157"/>
    </source>
</evidence>
<keyword evidence="2" id="KW-0723">Serine/threonine-protein kinase</keyword>
<proteinExistence type="predicted"/>
<dbReference type="Pfam" id="PF08488">
    <property type="entry name" value="WAK"/>
    <property type="match status" value="1"/>
</dbReference>
<name>A0A6A6LJE6_HEVBR</name>
<dbReference type="GO" id="GO:0004674">
    <property type="term" value="F:protein serine/threonine kinase activity"/>
    <property type="evidence" value="ECO:0007669"/>
    <property type="project" value="UniProtKB-KW"/>
</dbReference>